<dbReference type="Ensembl" id="ENSCVAT00000014684.1">
    <property type="protein sequence ID" value="ENSCVAP00000020304.1"/>
    <property type="gene ID" value="ENSCVAG00000001609.1"/>
</dbReference>
<protein>
    <recommendedName>
        <fullName evidence="11">C2H2-type domain-containing protein</fullName>
    </recommendedName>
</protein>
<feature type="compositionally biased region" description="Basic and acidic residues" evidence="10">
    <location>
        <begin position="27"/>
        <end position="40"/>
    </location>
</feature>
<dbReference type="FunFam" id="3.30.160.60:FF:000130">
    <property type="entry name" value="Spalt-like transcription factor 4"/>
    <property type="match status" value="1"/>
</dbReference>
<reference evidence="12" key="2">
    <citation type="submission" date="2025-09" db="UniProtKB">
        <authorList>
            <consortium name="Ensembl"/>
        </authorList>
    </citation>
    <scope>IDENTIFICATION</scope>
</reference>
<dbReference type="SMART" id="SM00355">
    <property type="entry name" value="ZnF_C2H2"/>
    <property type="match status" value="5"/>
</dbReference>
<dbReference type="GO" id="GO:0008270">
    <property type="term" value="F:zinc ion binding"/>
    <property type="evidence" value="ECO:0007669"/>
    <property type="project" value="UniProtKB-KW"/>
</dbReference>
<keyword evidence="3" id="KW-0677">Repeat</keyword>
<proteinExistence type="predicted"/>
<evidence type="ECO:0000256" key="4">
    <source>
        <dbReference type="ARBA" id="ARBA00022771"/>
    </source>
</evidence>
<dbReference type="PROSITE" id="PS00028">
    <property type="entry name" value="ZINC_FINGER_C2H2_1"/>
    <property type="match status" value="2"/>
</dbReference>
<dbReference type="InterPro" id="IPR013087">
    <property type="entry name" value="Znf_C2H2_type"/>
</dbReference>
<dbReference type="GeneTree" id="ENSGT00950000183052"/>
<feature type="region of interest" description="Disordered" evidence="10">
    <location>
        <begin position="1"/>
        <end position="40"/>
    </location>
</feature>
<dbReference type="FunFam" id="3.30.160.60:FF:000912">
    <property type="entry name" value="Zinc finger protein 660"/>
    <property type="match status" value="1"/>
</dbReference>
<dbReference type="GO" id="GO:0000978">
    <property type="term" value="F:RNA polymerase II cis-regulatory region sequence-specific DNA binding"/>
    <property type="evidence" value="ECO:0007669"/>
    <property type="project" value="TreeGrafter"/>
</dbReference>
<feature type="domain" description="C2H2-type" evidence="11">
    <location>
        <begin position="184"/>
        <end position="211"/>
    </location>
</feature>
<dbReference type="Proteomes" id="UP000265020">
    <property type="component" value="Unassembled WGS sequence"/>
</dbReference>
<dbReference type="FunFam" id="3.30.160.60:FF:002343">
    <property type="entry name" value="Zinc finger protein 33A"/>
    <property type="match status" value="2"/>
</dbReference>
<keyword evidence="6" id="KW-0805">Transcription regulation</keyword>
<organism evidence="12 13">
    <name type="scientific">Cyprinodon variegatus</name>
    <name type="common">Sheepshead minnow</name>
    <dbReference type="NCBI Taxonomy" id="28743"/>
    <lineage>
        <taxon>Eukaryota</taxon>
        <taxon>Metazoa</taxon>
        <taxon>Chordata</taxon>
        <taxon>Craniata</taxon>
        <taxon>Vertebrata</taxon>
        <taxon>Euteleostomi</taxon>
        <taxon>Actinopterygii</taxon>
        <taxon>Neopterygii</taxon>
        <taxon>Teleostei</taxon>
        <taxon>Neoteleostei</taxon>
        <taxon>Acanthomorphata</taxon>
        <taxon>Ovalentaria</taxon>
        <taxon>Atherinomorphae</taxon>
        <taxon>Cyprinodontiformes</taxon>
        <taxon>Cyprinodontidae</taxon>
        <taxon>Cyprinodon</taxon>
    </lineage>
</organism>
<feature type="domain" description="C2H2-type" evidence="11">
    <location>
        <begin position="212"/>
        <end position="239"/>
    </location>
</feature>
<evidence type="ECO:0000259" key="11">
    <source>
        <dbReference type="PROSITE" id="PS50157"/>
    </source>
</evidence>
<keyword evidence="4 9" id="KW-0863">Zinc-finger</keyword>
<dbReference type="GO" id="GO:0003700">
    <property type="term" value="F:DNA-binding transcription factor activity"/>
    <property type="evidence" value="ECO:0007669"/>
    <property type="project" value="TreeGrafter"/>
</dbReference>
<keyword evidence="7" id="KW-0804">Transcription</keyword>
<evidence type="ECO:0000256" key="8">
    <source>
        <dbReference type="ARBA" id="ARBA00023242"/>
    </source>
</evidence>
<dbReference type="SUPFAM" id="SSF57667">
    <property type="entry name" value="beta-beta-alpha zinc fingers"/>
    <property type="match status" value="4"/>
</dbReference>
<feature type="domain" description="C2H2-type" evidence="11">
    <location>
        <begin position="101"/>
        <end position="128"/>
    </location>
</feature>
<dbReference type="GO" id="GO:0005634">
    <property type="term" value="C:nucleus"/>
    <property type="evidence" value="ECO:0007669"/>
    <property type="project" value="UniProtKB-SubCell"/>
</dbReference>
<reference evidence="12" key="1">
    <citation type="submission" date="2025-08" db="UniProtKB">
        <authorList>
            <consortium name="Ensembl"/>
        </authorList>
    </citation>
    <scope>IDENTIFICATION</scope>
</reference>
<evidence type="ECO:0000256" key="10">
    <source>
        <dbReference type="SAM" id="MobiDB-lite"/>
    </source>
</evidence>
<keyword evidence="8" id="KW-0539">Nucleus</keyword>
<keyword evidence="5" id="KW-0862">Zinc</keyword>
<dbReference type="Pfam" id="PF00096">
    <property type="entry name" value="zf-C2H2"/>
    <property type="match status" value="3"/>
</dbReference>
<keyword evidence="2" id="KW-0479">Metal-binding</keyword>
<evidence type="ECO:0000256" key="7">
    <source>
        <dbReference type="ARBA" id="ARBA00023163"/>
    </source>
</evidence>
<evidence type="ECO:0000256" key="1">
    <source>
        <dbReference type="ARBA" id="ARBA00004123"/>
    </source>
</evidence>
<dbReference type="AlphaFoldDB" id="A0A3Q2DNG9"/>
<feature type="domain" description="C2H2-type" evidence="11">
    <location>
        <begin position="156"/>
        <end position="183"/>
    </location>
</feature>
<evidence type="ECO:0000256" key="9">
    <source>
        <dbReference type="PROSITE-ProRule" id="PRU00042"/>
    </source>
</evidence>
<sequence length="294" mass="34203">MVVPRDVLIPQLERDSSLDQEEPEPLQIKEEQQEPEHPWTKEETMEVLISEQEDFSQKSTLVTHIRLHTGEKPFSCTICNKRFTLESNLTKHTRYTGEKPFYCTICSKQFTLKGNLTERIRIHTGEKPFYCTICSKQFTLKGNLTERIRIHTGEKNLCGNQFTLSSTKSDLDKHIRIHTGEKPFTCTICNKNFTVKYSLTTHMRIHTGENPFECLSCGKSFNQKSDLDKHIRTHTGEKPFSCTICVLDEKSCKKAAQENLLQHQMDVKTAYIHAHIDRDIYMDQPEIMEKWDTT</sequence>
<evidence type="ECO:0000256" key="5">
    <source>
        <dbReference type="ARBA" id="ARBA00022833"/>
    </source>
</evidence>
<feature type="domain" description="C2H2-type" evidence="11">
    <location>
        <begin position="55"/>
        <end position="73"/>
    </location>
</feature>
<feature type="domain" description="C2H2-type" evidence="11">
    <location>
        <begin position="74"/>
        <end position="100"/>
    </location>
</feature>
<dbReference type="PANTHER" id="PTHR45993:SF10">
    <property type="entry name" value="ZINC FINGER PROTEIN 208 ISOFORM X1-RELATED"/>
    <property type="match status" value="1"/>
</dbReference>
<dbReference type="PROSITE" id="PS50157">
    <property type="entry name" value="ZINC_FINGER_C2H2_2"/>
    <property type="match status" value="7"/>
</dbReference>
<dbReference type="InterPro" id="IPR036236">
    <property type="entry name" value="Znf_C2H2_sf"/>
</dbReference>
<evidence type="ECO:0000256" key="3">
    <source>
        <dbReference type="ARBA" id="ARBA00022737"/>
    </source>
</evidence>
<dbReference type="GO" id="GO:0006357">
    <property type="term" value="P:regulation of transcription by RNA polymerase II"/>
    <property type="evidence" value="ECO:0007669"/>
    <property type="project" value="TreeGrafter"/>
</dbReference>
<dbReference type="PANTHER" id="PTHR45993">
    <property type="entry name" value="B-CELL LYMPHOMA/LEUKEMIA 11"/>
    <property type="match status" value="1"/>
</dbReference>
<evidence type="ECO:0000256" key="2">
    <source>
        <dbReference type="ARBA" id="ARBA00022723"/>
    </source>
</evidence>
<dbReference type="FunFam" id="3.30.160.60:FF:000557">
    <property type="entry name" value="zinc finger and SCAN domain-containing protein 29"/>
    <property type="match status" value="1"/>
</dbReference>
<keyword evidence="13" id="KW-1185">Reference proteome</keyword>
<dbReference type="InterPro" id="IPR051497">
    <property type="entry name" value="Dev/Hematopoietic_TF"/>
</dbReference>
<name>A0A3Q2DNG9_CYPVA</name>
<evidence type="ECO:0000256" key="6">
    <source>
        <dbReference type="ARBA" id="ARBA00023015"/>
    </source>
</evidence>
<dbReference type="Gene3D" id="3.30.160.60">
    <property type="entry name" value="Classic Zinc Finger"/>
    <property type="match status" value="8"/>
</dbReference>
<comment type="subcellular location">
    <subcellularLocation>
        <location evidence="1">Nucleus</location>
    </subcellularLocation>
</comment>
<accession>A0A3Q2DNG9</accession>
<feature type="domain" description="C2H2-type" evidence="11">
    <location>
        <begin position="129"/>
        <end position="156"/>
    </location>
</feature>
<evidence type="ECO:0000313" key="12">
    <source>
        <dbReference type="Ensembl" id="ENSCVAP00000020304.1"/>
    </source>
</evidence>
<evidence type="ECO:0000313" key="13">
    <source>
        <dbReference type="Proteomes" id="UP000265020"/>
    </source>
</evidence>